<dbReference type="InterPro" id="IPR037185">
    <property type="entry name" value="EmrE-like"/>
</dbReference>
<feature type="transmembrane region" description="Helical" evidence="5">
    <location>
        <begin position="127"/>
        <end position="147"/>
    </location>
</feature>
<dbReference type="EMBL" id="KQ257456">
    <property type="protein sequence ID" value="KND00406.1"/>
    <property type="molecule type" value="Genomic_DNA"/>
</dbReference>
<dbReference type="PANTHER" id="PTHR11132">
    <property type="entry name" value="SOLUTE CARRIER FAMILY 35"/>
    <property type="match status" value="1"/>
</dbReference>
<evidence type="ECO:0000259" key="6">
    <source>
        <dbReference type="Pfam" id="PF03151"/>
    </source>
</evidence>
<evidence type="ECO:0000256" key="4">
    <source>
        <dbReference type="ARBA" id="ARBA00023136"/>
    </source>
</evidence>
<dbReference type="InterPro" id="IPR050186">
    <property type="entry name" value="TPT_transporter"/>
</dbReference>
<keyword evidence="2 5" id="KW-0812">Transmembrane</keyword>
<dbReference type="SUPFAM" id="SSF103481">
    <property type="entry name" value="Multidrug resistance efflux transporter EmrE"/>
    <property type="match status" value="1"/>
</dbReference>
<evidence type="ECO:0000256" key="2">
    <source>
        <dbReference type="ARBA" id="ARBA00022692"/>
    </source>
</evidence>
<keyword evidence="4 5" id="KW-0472">Membrane</keyword>
<comment type="subcellular location">
    <subcellularLocation>
        <location evidence="1">Membrane</location>
        <topology evidence="1">Multi-pass membrane protein</topology>
    </subcellularLocation>
</comment>
<dbReference type="OMA" id="WLMKSFP"/>
<accession>A0A0L0HFY9</accession>
<dbReference type="GO" id="GO:0016020">
    <property type="term" value="C:membrane"/>
    <property type="evidence" value="ECO:0007669"/>
    <property type="project" value="UniProtKB-SubCell"/>
</dbReference>
<feature type="transmembrane region" description="Helical" evidence="5">
    <location>
        <begin position="310"/>
        <end position="331"/>
    </location>
</feature>
<evidence type="ECO:0000313" key="7">
    <source>
        <dbReference type="EMBL" id="KND00406.1"/>
    </source>
</evidence>
<feature type="transmembrane region" description="Helical" evidence="5">
    <location>
        <begin position="188"/>
        <end position="207"/>
    </location>
</feature>
<dbReference type="FunCoup" id="A0A0L0HFY9">
    <property type="interactions" value="382"/>
</dbReference>
<dbReference type="GeneID" id="27688161"/>
<evidence type="ECO:0000256" key="1">
    <source>
        <dbReference type="ARBA" id="ARBA00004141"/>
    </source>
</evidence>
<evidence type="ECO:0000256" key="3">
    <source>
        <dbReference type="ARBA" id="ARBA00022989"/>
    </source>
</evidence>
<keyword evidence="8" id="KW-1185">Reference proteome</keyword>
<feature type="domain" description="Sugar phosphate transporter" evidence="6">
    <location>
        <begin position="89"/>
        <end position="388"/>
    </location>
</feature>
<dbReference type="InterPro" id="IPR004853">
    <property type="entry name" value="Sugar_P_trans_dom"/>
</dbReference>
<dbReference type="VEuPathDB" id="FungiDB:SPPG_04729"/>
<dbReference type="OrthoDB" id="18894at2759"/>
<proteinExistence type="predicted"/>
<feature type="transmembrane region" description="Helical" evidence="5">
    <location>
        <begin position="343"/>
        <end position="362"/>
    </location>
</feature>
<feature type="transmembrane region" description="Helical" evidence="5">
    <location>
        <begin position="214"/>
        <end position="233"/>
    </location>
</feature>
<dbReference type="STRING" id="645134.A0A0L0HFY9"/>
<sequence length="471" mass="52513">MSTHSVAGSDDDRRWSSESLNVRDSAELLPTSHDLREALEVEAATPHWKENSISDTWQNYMLVARRWIFKNDVGGSDSFAKAWMRKALVAGSYILAWYTTSLVLSLYNKWLFSEDHYNFKFPLFTTMIHMIMQFTLSGVAVAFIWPRMRPARHPAVKDYFTKVLPCGVATGMDIGLSNSSLKVISLSFYTMVKSGAPVFVLLFAFLFGLERPTWTLSGVIVVICFGVFLMVLNETEFNWAGYVEVQIATVLSGLRWALTQMLLERESMGMNNPLATNLFLAPLMALSLLIACSVMEGIPTVFQSPFFATFGSTLSILGTICLGGFIAFLMVVSEFFLISTTSVVTFSIAGIFKEIITIIAAAKVFGDEFPANKIVGLIISISGIAGYNYLRIRHMRKKHRAETRKTIGPFQEGVDEDEEDEDTRLVAAGRGLYGFHPVNAIAGSRPSREEELDLEFIGYDDVELNDDTDSP</sequence>
<feature type="transmembrane region" description="Helical" evidence="5">
    <location>
        <begin position="87"/>
        <end position="107"/>
    </location>
</feature>
<gene>
    <name evidence="7" type="ORF">SPPG_04729</name>
</gene>
<feature type="transmembrane region" description="Helical" evidence="5">
    <location>
        <begin position="374"/>
        <end position="390"/>
    </location>
</feature>
<name>A0A0L0HFY9_SPIPD</name>
<dbReference type="RefSeq" id="XP_016608445.1">
    <property type="nucleotide sequence ID" value="XM_016752961.1"/>
</dbReference>
<organism evidence="7 8">
    <name type="scientific">Spizellomyces punctatus (strain DAOM BR117)</name>
    <dbReference type="NCBI Taxonomy" id="645134"/>
    <lineage>
        <taxon>Eukaryota</taxon>
        <taxon>Fungi</taxon>
        <taxon>Fungi incertae sedis</taxon>
        <taxon>Chytridiomycota</taxon>
        <taxon>Chytridiomycota incertae sedis</taxon>
        <taxon>Chytridiomycetes</taxon>
        <taxon>Spizellomycetales</taxon>
        <taxon>Spizellomycetaceae</taxon>
        <taxon>Spizellomyces</taxon>
    </lineage>
</organism>
<keyword evidence="3 5" id="KW-1133">Transmembrane helix</keyword>
<feature type="transmembrane region" description="Helical" evidence="5">
    <location>
        <begin position="278"/>
        <end position="298"/>
    </location>
</feature>
<dbReference type="Pfam" id="PF03151">
    <property type="entry name" value="TPT"/>
    <property type="match status" value="1"/>
</dbReference>
<dbReference type="AlphaFoldDB" id="A0A0L0HFY9"/>
<evidence type="ECO:0000256" key="5">
    <source>
        <dbReference type="SAM" id="Phobius"/>
    </source>
</evidence>
<evidence type="ECO:0000313" key="8">
    <source>
        <dbReference type="Proteomes" id="UP000053201"/>
    </source>
</evidence>
<dbReference type="Proteomes" id="UP000053201">
    <property type="component" value="Unassembled WGS sequence"/>
</dbReference>
<reference evidence="7 8" key="1">
    <citation type="submission" date="2009-08" db="EMBL/GenBank/DDBJ databases">
        <title>The Genome Sequence of Spizellomyces punctatus strain DAOM BR117.</title>
        <authorList>
            <consortium name="The Broad Institute Genome Sequencing Platform"/>
            <person name="Russ C."/>
            <person name="Cuomo C."/>
            <person name="Shea T."/>
            <person name="Young S.K."/>
            <person name="Zeng Q."/>
            <person name="Koehrsen M."/>
            <person name="Haas B."/>
            <person name="Borodovsky M."/>
            <person name="Guigo R."/>
            <person name="Alvarado L."/>
            <person name="Berlin A."/>
            <person name="Bochicchio J."/>
            <person name="Borenstein D."/>
            <person name="Chapman S."/>
            <person name="Chen Z."/>
            <person name="Engels R."/>
            <person name="Freedman E."/>
            <person name="Gellesch M."/>
            <person name="Goldberg J."/>
            <person name="Griggs A."/>
            <person name="Gujja S."/>
            <person name="Heiman D."/>
            <person name="Hepburn T."/>
            <person name="Howarth C."/>
            <person name="Jen D."/>
            <person name="Larson L."/>
            <person name="Lewis B."/>
            <person name="Mehta T."/>
            <person name="Park D."/>
            <person name="Pearson M."/>
            <person name="Roberts A."/>
            <person name="Saif S."/>
            <person name="Shenoy N."/>
            <person name="Sisk P."/>
            <person name="Stolte C."/>
            <person name="Sykes S."/>
            <person name="Thomson T."/>
            <person name="Walk T."/>
            <person name="White J."/>
            <person name="Yandava C."/>
            <person name="Burger G."/>
            <person name="Gray M.W."/>
            <person name="Holland P.W.H."/>
            <person name="King N."/>
            <person name="Lang F.B.F."/>
            <person name="Roger A.J."/>
            <person name="Ruiz-Trillo I."/>
            <person name="Lander E."/>
            <person name="Nusbaum C."/>
        </authorList>
    </citation>
    <scope>NUCLEOTIDE SEQUENCE [LARGE SCALE GENOMIC DNA]</scope>
    <source>
        <strain evidence="7 8">DAOM BR117</strain>
    </source>
</reference>
<dbReference type="eggNOG" id="KOG1443">
    <property type="taxonomic scope" value="Eukaryota"/>
</dbReference>
<dbReference type="InParanoid" id="A0A0L0HFY9"/>
<protein>
    <recommendedName>
        <fullName evidence="6">Sugar phosphate transporter domain-containing protein</fullName>
    </recommendedName>
</protein>